<evidence type="ECO:0000256" key="3">
    <source>
        <dbReference type="ARBA" id="ARBA00020107"/>
    </source>
</evidence>
<protein>
    <recommendedName>
        <fullName evidence="3">Genome polyprotein</fullName>
    </recommendedName>
</protein>
<dbReference type="GO" id="GO:0003724">
    <property type="term" value="F:RNA helicase activity"/>
    <property type="evidence" value="ECO:0007669"/>
    <property type="project" value="InterPro"/>
</dbReference>
<dbReference type="Gene3D" id="3.40.50.300">
    <property type="entry name" value="P-loop containing nucleotide triphosphate hydrolases"/>
    <property type="match status" value="1"/>
</dbReference>
<evidence type="ECO:0000256" key="19">
    <source>
        <dbReference type="ARBA" id="ARBA00046180"/>
    </source>
</evidence>
<keyword evidence="11" id="KW-0547">Nucleotide-binding</keyword>
<dbReference type="SUPFAM" id="SSF56672">
    <property type="entry name" value="DNA/RNA polymerases"/>
    <property type="match status" value="1"/>
</dbReference>
<dbReference type="SUPFAM" id="SSF50494">
    <property type="entry name" value="Trypsin-like serine proteases"/>
    <property type="match status" value="1"/>
</dbReference>
<dbReference type="GO" id="GO:0006508">
    <property type="term" value="P:proteolysis"/>
    <property type="evidence" value="ECO:0007669"/>
    <property type="project" value="UniProtKB-KW"/>
</dbReference>
<keyword evidence="5" id="KW-0191">Covalent protein-RNA linkage</keyword>
<evidence type="ECO:0000256" key="17">
    <source>
        <dbReference type="ARBA" id="ARBA00023200"/>
    </source>
</evidence>
<dbReference type="InterPro" id="IPR001205">
    <property type="entry name" value="RNA-dir_pol_C"/>
</dbReference>
<dbReference type="PRINTS" id="PR00918">
    <property type="entry name" value="CALICVIRUSNS"/>
</dbReference>
<dbReference type="Gene3D" id="3.30.70.270">
    <property type="match status" value="1"/>
</dbReference>
<name>A0AA50E9W6_9CALI</name>
<keyword evidence="8" id="KW-0645">Protease</keyword>
<evidence type="ECO:0000256" key="2">
    <source>
        <dbReference type="ARBA" id="ARBA00004328"/>
    </source>
</evidence>
<keyword evidence="22" id="KW-0812">Transmembrane</keyword>
<dbReference type="GO" id="GO:0003723">
    <property type="term" value="F:RNA binding"/>
    <property type="evidence" value="ECO:0007669"/>
    <property type="project" value="InterPro"/>
</dbReference>
<dbReference type="GO" id="GO:0005524">
    <property type="term" value="F:ATP binding"/>
    <property type="evidence" value="ECO:0007669"/>
    <property type="project" value="UniProtKB-KW"/>
</dbReference>
<evidence type="ECO:0000256" key="7">
    <source>
        <dbReference type="ARBA" id="ARBA00022561"/>
    </source>
</evidence>
<dbReference type="InterPro" id="IPR043128">
    <property type="entry name" value="Rev_trsase/Diguanyl_cyclase"/>
</dbReference>
<evidence type="ECO:0000256" key="6">
    <source>
        <dbReference type="ARBA" id="ARBA00022553"/>
    </source>
</evidence>
<dbReference type="InterPro" id="IPR014759">
    <property type="entry name" value="Helicase_SF3_ssRNA_vir"/>
</dbReference>
<evidence type="ECO:0000259" key="24">
    <source>
        <dbReference type="PROSITE" id="PS51218"/>
    </source>
</evidence>
<dbReference type="InterPro" id="IPR029053">
    <property type="entry name" value="Viral_coat"/>
</dbReference>
<dbReference type="InterPro" id="IPR049434">
    <property type="entry name" value="VPg"/>
</dbReference>
<keyword evidence="10" id="KW-0548">Nucleotidyltransferase</keyword>
<dbReference type="InterPro" id="IPR000317">
    <property type="entry name" value="Peptidase_C24"/>
</dbReference>
<dbReference type="InterPro" id="IPR000605">
    <property type="entry name" value="Helicase_SF3_ssDNA/RNA_vir"/>
</dbReference>
<dbReference type="Pfam" id="PF00915">
    <property type="entry name" value="Calici_coat"/>
    <property type="match status" value="1"/>
</dbReference>
<dbReference type="PRINTS" id="PR00916">
    <property type="entry name" value="2CENDOPTASE"/>
</dbReference>
<dbReference type="GO" id="GO:0003968">
    <property type="term" value="F:RNA-directed RNA polymerase activity"/>
    <property type="evidence" value="ECO:0007669"/>
    <property type="project" value="UniProtKB-KW"/>
</dbReference>
<dbReference type="InterPro" id="IPR004005">
    <property type="entry name" value="Calicivirus_coat"/>
</dbReference>
<evidence type="ECO:0000256" key="5">
    <source>
        <dbReference type="ARBA" id="ARBA00022520"/>
    </source>
</evidence>
<organism evidence="26">
    <name type="scientific">Bird calicivirus</name>
    <dbReference type="NCBI Taxonomy" id="3069714"/>
    <lineage>
        <taxon>Viruses</taxon>
        <taxon>Riboviria</taxon>
        <taxon>Orthornavirae</taxon>
        <taxon>Pisuviricota</taxon>
        <taxon>Pisoniviricetes</taxon>
        <taxon>Picornavirales</taxon>
        <taxon>Caliciviridae</taxon>
    </lineage>
</organism>
<dbReference type="PROSITE" id="PS50507">
    <property type="entry name" value="RDRP_SSRNA_POS"/>
    <property type="match status" value="1"/>
</dbReference>
<sequence>MSCSKIATAFNPESINYIITLCEECVDEWIECLRCRVHFAEYGCICYRHLRKCKHKKHIIFRKPEHFYRSPNCWCGGLHYCPDVESLRVLGNKISEAAVDKFVQNFLFSGVLQGPTTDKIHHGCFSIPDLDPMDPDPECLHYVPLSGDTPDDIDNWYAWIGSHEKVLKYYEERAGLVADGVIAPSTPSLPQPSCNSLDIPNSIPDNILHLYTQENNDPLVQRNLELSLATPVFFDGKPDLAVMEVLSDCLKRSTNSSDMLKNMLSRLTTEEPQTVLASLSRIRIDDALSDSPKLDERATAVLLQTLYICQNSVHFEAGKYREAYRLLMHSTNEKSFKDFIIEKLNTIEERFKESSWFSALKSFLSFFTGFFIGAQSVDSFFLDLSAKLKLVALVAILNTYDGTLPGMIATTVAILQLYDLFDADTVSNVAEQIGTFFWEIFNTGRNWLNAQGTLQGPMELTFFSAILSGFLIFLFGNLPQKVSNQVRNLVFGATSIMALIKGFQTIYGLVLSYYHRRVIYNVLERVNALSITICDPNIFSNATRVRNLKAAADALNEQVRQLSCDPNYAQHSMTLKTLSVSIVQLINKIAILTAGSLEREPPLFVLLTGPPGYGKTTFAYHLAKAFSPSTKPSTFDLHNDHHDGYTGEPVCVWDEFDTDRNGDFVETVIKMVNRSPLILNCDLVENKGKVFTSKLIIATTNADTPLQPNHPRAHPFYRRMQIVDVNSPTIEKFMRENPGCPIPSSLYASDFSHLTLSLRPPLAYTSRGHILGSDVLARSTSLSVKALEKMIANMTPKEGTLQAPPDIHQYIYIGCPDPERLYKSLKPLFDPRRSFAGIAVLGKHQKLYQIPGHRIVLTKDTGVDYHTTLCVEAGSGSTLNEMLNLRPPLASHVNRHLHRHIFNSATHFGSPQPSLMPVYHVYQAMGPVEMVKVLNREYGIGTTCSWMYSLIKSTIKFDYQAFFSEFANRVLPEAPHAFSVRTPVGEFVVYSSMGCQIFKTFGTVTSIATGPTLVTPSHSFGELIYECFTSFWRYVVAKTGSILTFVSLFHLFQQRRAAPQGPPVVTPSVARRNYQGVALTDSEYAEWREYKAAVDNTITIDEYIQARNAIMQNQSSMNPRVMDLIGHMREKLNIQRNISEQQDGSLQGPDSPDIPAISPLLRNDGCHGGWATHIGNGRWVMNKHCYREGLRIADQPVYQITHPLTYNDVIVVSGPIASSSFPISGSTPVRAWDARPLTFVLAHSGNIQGQNLNGWVAMMAGGTQDGDCGRPYFDRLGNVCGIHSAFYHSSNQVVISKLSVAPPIKIDTWRGIPVQNSGRSLGPLPKGTAYGRSPAFPQVQDWEDCEPAPYGACDPRKLPTQEKLLAAQLEPYMGTPIEMPRTITAATRYVQIYFRDIMSFMPPLKTFSPDQAILSMDLSTSCGPFVPGIKGDWITIKNGIPIYDPASPLGLHLLNTLAVCGAGRPIENAYQLALKDELLPVPKCHQKKRLIWGTDVGLTFLAQMVWGDLFTKLKALNFVTPIAVGCNPHSSFTIALVDRFDLKNTVCLDYSKWDSTMNPAVIHSAVDILCDLSPPGPLNDALRMTLKQKPIGFFMDKCFFATQGLPSGTPGTSILNSICHTILFVTALWEAQDSAGIARDVDPLSANAIVTYGDDCIYGFTARNIAIFDHFFRALKSLGLKPTSAEKDKTYKINGPMVFLKRTFTPFPCPVGGEYIVAKLDLGSILRQAVWIKGSKRDNHLEVATPGETRQVQIQEALFELALHERETFENWVGVFREVAAHEGLSVISDYDYLVEQYYERWKVGDLCCNQALEVILNGKLQNPPEGQRPPQASTANPTPSTSQAPGNSSSTSAGPSAGMAAGENANGMITGSYTATPAVVGTAGASVPASGPLATMGAGLQTGVPQQLYGLWVTTQKFSWNTQQPNGTLLGSLSLSPEIHPFLAVLSTIYAGWSGGMNIRVLLSASGIYGGRLLICVLPPGIRPSSVTNPTAFPCAILDARLTTPLELMMPDIRQVAYHSTTTADTTTTIAIYVNAPLINPFSGTNTHLAAVDVALYVAPAPDFAFCLLKEPTSLEASIATILGNNTAEWYENRTADPVNSIRFVDQVVQSWNHFDCYGNTTGWGDCTVRGRLKVRLNVYPSGSHNHENECWYDASFYAGNSNANLDHSTDQFMPLVPHFPDFVYNLPDWAHSSGSFAHFSGYPSACWQGIGYFENDATYSAMAPASNATAILGWGMITGQPTSTNNTSTDMTGTPTTATGRALIYLSKVPADNYTGYDFICSFIYLRRAQNKTTVCKLLGPNAVTATPTGGNKMVEFCSLQPAAWGNMVMPCSQPLVLSKSFMRGNFNIPEGTMAVFRLYNSYASFELGVLPSGYVMAGGGGAGSVDFGIWGPNPSHYDIRFTGFAPISSVLVSPKTVGSSFSFLSGHGNGIRSYEREL</sequence>
<dbReference type="Pfam" id="PF20915">
    <property type="entry name" value="VPg"/>
    <property type="match status" value="1"/>
</dbReference>
<evidence type="ECO:0000256" key="20">
    <source>
        <dbReference type="ARBA" id="ARBA00047631"/>
    </source>
</evidence>
<evidence type="ECO:0000256" key="14">
    <source>
        <dbReference type="ARBA" id="ARBA00022840"/>
    </source>
</evidence>
<comment type="catalytic activity">
    <reaction evidence="20">
        <text>a ribonucleoside 5'-triphosphate + H2O = a ribonucleoside 5'-diphosphate + phosphate + H(+)</text>
        <dbReference type="Rhea" id="RHEA:23680"/>
        <dbReference type="ChEBI" id="CHEBI:15377"/>
        <dbReference type="ChEBI" id="CHEBI:15378"/>
        <dbReference type="ChEBI" id="CHEBI:43474"/>
        <dbReference type="ChEBI" id="CHEBI:57930"/>
        <dbReference type="ChEBI" id="CHEBI:61557"/>
        <dbReference type="EC" id="3.6.1.15"/>
    </reaction>
</comment>
<dbReference type="Gene3D" id="2.60.120.20">
    <property type="match status" value="1"/>
</dbReference>
<evidence type="ECO:0000256" key="4">
    <source>
        <dbReference type="ARBA" id="ARBA00022484"/>
    </source>
</evidence>
<dbReference type="GO" id="GO:0004197">
    <property type="term" value="F:cysteine-type endopeptidase activity"/>
    <property type="evidence" value="ECO:0007669"/>
    <property type="project" value="InterPro"/>
</dbReference>
<keyword evidence="14" id="KW-0067">ATP-binding</keyword>
<keyword evidence="13" id="KW-0788">Thiol protease</keyword>
<evidence type="ECO:0000256" key="8">
    <source>
        <dbReference type="ARBA" id="ARBA00022670"/>
    </source>
</evidence>
<dbReference type="InterPro" id="IPR003593">
    <property type="entry name" value="AAA+_ATPase"/>
</dbReference>
<evidence type="ECO:0000313" key="26">
    <source>
        <dbReference type="EMBL" id="WLV76691.1"/>
    </source>
</evidence>
<dbReference type="InterPro" id="IPR043502">
    <property type="entry name" value="DNA/RNA_pol_sf"/>
</dbReference>
<keyword evidence="9" id="KW-0808">Transferase</keyword>
<keyword evidence="12" id="KW-0378">Hydrolase</keyword>
<keyword evidence="7" id="KW-0167">Capsid protein</keyword>
<dbReference type="SUPFAM" id="SSF88633">
    <property type="entry name" value="Positive stranded ssRNA viruses"/>
    <property type="match status" value="1"/>
</dbReference>
<evidence type="ECO:0000256" key="10">
    <source>
        <dbReference type="ARBA" id="ARBA00022695"/>
    </source>
</evidence>
<dbReference type="InterPro" id="IPR027417">
    <property type="entry name" value="P-loop_NTPase"/>
</dbReference>
<keyword evidence="16" id="KW-0693">Viral RNA replication</keyword>
<comment type="subcellular location">
    <subcellularLocation>
        <location evidence="1">Host cytoplasm</location>
    </subcellularLocation>
    <subcellularLocation>
        <location evidence="2">Virion</location>
    </subcellularLocation>
</comment>
<dbReference type="SUPFAM" id="SSF52540">
    <property type="entry name" value="P-loop containing nucleoside triphosphate hydrolases"/>
    <property type="match status" value="1"/>
</dbReference>
<dbReference type="GO" id="GO:0039694">
    <property type="term" value="P:viral RNA genome replication"/>
    <property type="evidence" value="ECO:0007669"/>
    <property type="project" value="InterPro"/>
</dbReference>
<evidence type="ECO:0000256" key="11">
    <source>
        <dbReference type="ARBA" id="ARBA00022741"/>
    </source>
</evidence>
<dbReference type="Gene3D" id="1.10.260.110">
    <property type="match status" value="1"/>
</dbReference>
<feature type="compositionally biased region" description="Polar residues" evidence="21">
    <location>
        <begin position="1831"/>
        <end position="1855"/>
    </location>
</feature>
<comment type="function">
    <text evidence="18">Displays NTPase activity, but no helicase activity. Induces the formation of convoluted membranes derived from the host ER. These remodeled membranes probably form the viral factories that contain the replication complex. Together with NS2 and NS4, initiates the formation of the replication complex.</text>
</comment>
<feature type="domain" description="Peptidase C24" evidence="25">
    <location>
        <begin position="1151"/>
        <end position="1305"/>
    </location>
</feature>
<evidence type="ECO:0000256" key="21">
    <source>
        <dbReference type="SAM" id="MobiDB-lite"/>
    </source>
</evidence>
<dbReference type="GO" id="GO:0019028">
    <property type="term" value="C:viral capsid"/>
    <property type="evidence" value="ECO:0007669"/>
    <property type="project" value="UniProtKB-KW"/>
</dbReference>
<proteinExistence type="predicted"/>
<dbReference type="InterPro" id="IPR004004">
    <property type="entry name" value="Helic/Pol/Pept_Calicivir-typ"/>
</dbReference>
<keyword evidence="15" id="KW-0946">Virion</keyword>
<dbReference type="Gene3D" id="1.20.960.20">
    <property type="match status" value="1"/>
</dbReference>
<dbReference type="PROSITE" id="PS51218">
    <property type="entry name" value="SF3_HELICASE_2"/>
    <property type="match status" value="1"/>
</dbReference>
<evidence type="ECO:0000256" key="9">
    <source>
        <dbReference type="ARBA" id="ARBA00022679"/>
    </source>
</evidence>
<evidence type="ECO:0000256" key="15">
    <source>
        <dbReference type="ARBA" id="ARBA00022844"/>
    </source>
</evidence>
<dbReference type="Pfam" id="PF00680">
    <property type="entry name" value="RdRP_1"/>
    <property type="match status" value="1"/>
</dbReference>
<dbReference type="GO" id="GO:0030430">
    <property type="term" value="C:host cell cytoplasm"/>
    <property type="evidence" value="ECO:0007669"/>
    <property type="project" value="UniProtKB-SubCell"/>
</dbReference>
<evidence type="ECO:0000256" key="18">
    <source>
        <dbReference type="ARBA" id="ARBA00045380"/>
    </source>
</evidence>
<dbReference type="InterPro" id="IPR009003">
    <property type="entry name" value="Peptidase_S1_PA"/>
</dbReference>
<dbReference type="SMART" id="SM00382">
    <property type="entry name" value="AAA"/>
    <property type="match status" value="1"/>
</dbReference>
<evidence type="ECO:0000256" key="16">
    <source>
        <dbReference type="ARBA" id="ARBA00022953"/>
    </source>
</evidence>
<reference evidence="26" key="1">
    <citation type="submission" date="2023-05" db="EMBL/GenBank/DDBJ databases">
        <authorList>
            <person name="Li F."/>
            <person name="Wang Y."/>
        </authorList>
    </citation>
    <scope>NUCLEOTIDE SEQUENCE</scope>
    <source>
        <strain evidence="26">Cormcali01</strain>
    </source>
</reference>
<keyword evidence="6" id="KW-0597">Phosphoprotein</keyword>
<dbReference type="EMBL" id="OR062614">
    <property type="protein sequence ID" value="WLV76691.1"/>
    <property type="molecule type" value="Genomic_RNA"/>
</dbReference>
<evidence type="ECO:0000256" key="12">
    <source>
        <dbReference type="ARBA" id="ARBA00022801"/>
    </source>
</evidence>
<feature type="domain" description="SF3 helicase" evidence="24">
    <location>
        <begin position="582"/>
        <end position="740"/>
    </location>
</feature>
<evidence type="ECO:0000259" key="23">
    <source>
        <dbReference type="PROSITE" id="PS50507"/>
    </source>
</evidence>
<dbReference type="Pfam" id="PF03510">
    <property type="entry name" value="Peptidase_C24"/>
    <property type="match status" value="1"/>
</dbReference>
<comment type="function">
    <text evidence="19">Viral genome-linked protein is covalently linked to the 5'-end of the positive-strand, negative-strand genomic RNAs and subgenomic RNA. Acts as a genome-linked replication primer. May recruit ribosome to viral RNA thereby promoting viral proteins translation. Interacts with host translation initiation complex to allow the translation of viral proteins.</text>
</comment>
<dbReference type="GO" id="GO:0006351">
    <property type="term" value="P:DNA-templated transcription"/>
    <property type="evidence" value="ECO:0007669"/>
    <property type="project" value="InterPro"/>
</dbReference>
<evidence type="ECO:0000256" key="1">
    <source>
        <dbReference type="ARBA" id="ARBA00004192"/>
    </source>
</evidence>
<dbReference type="InterPro" id="IPR007094">
    <property type="entry name" value="RNA-dir_pol_PSvirus"/>
</dbReference>
<evidence type="ECO:0000256" key="22">
    <source>
        <dbReference type="SAM" id="Phobius"/>
    </source>
</evidence>
<feature type="domain" description="RdRp catalytic" evidence="23">
    <location>
        <begin position="1543"/>
        <end position="1668"/>
    </location>
</feature>
<dbReference type="PROSITE" id="PS51894">
    <property type="entry name" value="CV_3CL_PRO"/>
    <property type="match status" value="1"/>
</dbReference>
<dbReference type="Gene3D" id="6.10.250.3230">
    <property type="match status" value="1"/>
</dbReference>
<keyword evidence="22" id="KW-0472">Membrane</keyword>
<feature type="transmembrane region" description="Helical" evidence="22">
    <location>
        <begin position="490"/>
        <end position="514"/>
    </location>
</feature>
<keyword evidence="17" id="KW-1035">Host cytoplasm</keyword>
<keyword evidence="22" id="KW-1133">Transmembrane helix</keyword>
<accession>A0AA50E9W6</accession>
<feature type="region of interest" description="Disordered" evidence="21">
    <location>
        <begin position="1821"/>
        <end position="1862"/>
    </location>
</feature>
<evidence type="ECO:0000259" key="25">
    <source>
        <dbReference type="PROSITE" id="PS51894"/>
    </source>
</evidence>
<evidence type="ECO:0000256" key="13">
    <source>
        <dbReference type="ARBA" id="ARBA00022807"/>
    </source>
</evidence>
<dbReference type="GO" id="GO:0017111">
    <property type="term" value="F:ribonucleoside triphosphate phosphatase activity"/>
    <property type="evidence" value="ECO:0007669"/>
    <property type="project" value="UniProtKB-EC"/>
</dbReference>
<keyword evidence="4" id="KW-0696">RNA-directed RNA polymerase</keyword>
<feature type="transmembrane region" description="Helical" evidence="22">
    <location>
        <begin position="460"/>
        <end position="478"/>
    </location>
</feature>
<dbReference type="Pfam" id="PF00910">
    <property type="entry name" value="RNA_helicase"/>
    <property type="match status" value="1"/>
</dbReference>